<name>D4XW35_9BACT</name>
<evidence type="ECO:0000259" key="10">
    <source>
        <dbReference type="PROSITE" id="PS50893"/>
    </source>
</evidence>
<keyword evidence="3" id="KW-0813">Transport</keyword>
<dbReference type="Gene3D" id="1.20.1560.10">
    <property type="entry name" value="ABC transporter type 1, transmembrane domain"/>
    <property type="match status" value="1"/>
</dbReference>
<evidence type="ECO:0000256" key="7">
    <source>
        <dbReference type="ARBA" id="ARBA00022989"/>
    </source>
</evidence>
<dbReference type="Gene3D" id="3.40.50.300">
    <property type="entry name" value="P-loop containing nucleotide triphosphate hydrolases"/>
    <property type="match status" value="1"/>
</dbReference>
<dbReference type="Pfam" id="PF00664">
    <property type="entry name" value="ABC_membrane"/>
    <property type="match status" value="1"/>
</dbReference>
<keyword evidence="7 9" id="KW-1133">Transmembrane helix</keyword>
<feature type="transmembrane region" description="Helical" evidence="9">
    <location>
        <begin position="164"/>
        <end position="197"/>
    </location>
</feature>
<dbReference type="Pfam" id="PF00005">
    <property type="entry name" value="ABC_tran"/>
    <property type="match status" value="1"/>
</dbReference>
<dbReference type="Proteomes" id="UP000004757">
    <property type="component" value="Unassembled WGS sequence"/>
</dbReference>
<feature type="transmembrane region" description="Helical" evidence="9">
    <location>
        <begin position="265"/>
        <end position="287"/>
    </location>
</feature>
<evidence type="ECO:0000256" key="5">
    <source>
        <dbReference type="ARBA" id="ARBA00022741"/>
    </source>
</evidence>
<evidence type="ECO:0000313" key="13">
    <source>
        <dbReference type="Proteomes" id="UP000004757"/>
    </source>
</evidence>
<evidence type="ECO:0000256" key="4">
    <source>
        <dbReference type="ARBA" id="ARBA00022692"/>
    </source>
</evidence>
<sequence length="608" mass="69180">MKKSKQTKFSSWATLKEIVKFLKYDNKRLFLGIVLAFFNALCYVVGSFLIGYIFQVYFATIITSQNLNDFDYNGFFMWLIIMGLTFIAYGFFKYFESYIFIKVSFGAATKMRQQATKKLIKMPISYYDKQKAGDLISTLINDVNNVSNTLFNTLNQFFSSVFNIVLSIIAMMLVASFITLITVPLAMFLFLISLLVIKKSQPYFIKLQNLFGELNGFVEENLANQKIMNIYDRHETVFEKFKEITKSIRNTSYKADVIARSSEPWFGITSGLVNLTVSILATLLFIWKVPVWGVYGFGVDQNGHATSGLIVTFISLNWNFMGPFQNILNINFTFQVGIASSNRVLKLLKLDTKKPHKEDIFIDEIKGLIEFKDVCFKYNTKSPKFQLFNATFNAKPGQKIAIVGPTGAGKTTIINLLTKFYDYNSGSIKIDGNELKNINTENLRKHMSVVLQDTFMFNDTIENNIRLADKNVTLEQIKIAATLSNAIHFIETLPDGFKTMVENNGQNLSQGQRQLIAITRAILTNKSILILDEATSNIDSTTEEIIQESMLKLMKNKTSFVIAHRLSTIKSADLILVINNGEIIEMGNHRNLLDINGFYANLYNSQFR</sequence>
<dbReference type="eggNOG" id="COG1132">
    <property type="taxonomic scope" value="Bacteria"/>
</dbReference>
<dbReference type="InterPro" id="IPR003593">
    <property type="entry name" value="AAA+_ATPase"/>
</dbReference>
<evidence type="ECO:0000256" key="6">
    <source>
        <dbReference type="ARBA" id="ARBA00022840"/>
    </source>
</evidence>
<evidence type="ECO:0000256" key="2">
    <source>
        <dbReference type="ARBA" id="ARBA00005417"/>
    </source>
</evidence>
<reference evidence="12 13" key="1">
    <citation type="submission" date="2010-03" db="EMBL/GenBank/DDBJ databases">
        <authorList>
            <person name="Glass J.I."/>
            <person name="Benders G.A."/>
            <person name="Durkin A.S."/>
            <person name="Farmerie W.G."/>
            <person name="Hlavinka K."/>
            <person name="Hostetler J."/>
            <person name="Jackson J."/>
            <person name="May M.A."/>
            <person name="Miller R.H."/>
            <person name="Paralanov V."/>
            <person name="Radune D."/>
            <person name="Szczypinski B."/>
            <person name="Brown D.R."/>
        </authorList>
    </citation>
    <scope>NUCLEOTIDE SEQUENCE [LARGE SCALE GENOMIC DNA]</scope>
    <source>
        <strain evidence="12 13">A21JP2</strain>
    </source>
</reference>
<evidence type="ECO:0000256" key="3">
    <source>
        <dbReference type="ARBA" id="ARBA00022448"/>
    </source>
</evidence>
<dbReference type="PROSITE" id="PS50929">
    <property type="entry name" value="ABC_TM1F"/>
    <property type="match status" value="1"/>
</dbReference>
<dbReference type="STRING" id="747682.MALL_0230"/>
<dbReference type="EMBL" id="ADNC01000021">
    <property type="protein sequence ID" value="EFF41448.1"/>
    <property type="molecule type" value="Genomic_DNA"/>
</dbReference>
<feature type="domain" description="ABC transmembrane type-1" evidence="11">
    <location>
        <begin position="30"/>
        <end position="329"/>
    </location>
</feature>
<dbReference type="InterPro" id="IPR003439">
    <property type="entry name" value="ABC_transporter-like_ATP-bd"/>
</dbReference>
<evidence type="ECO:0000313" key="12">
    <source>
        <dbReference type="EMBL" id="EFF41448.1"/>
    </source>
</evidence>
<dbReference type="GO" id="GO:0005886">
    <property type="term" value="C:plasma membrane"/>
    <property type="evidence" value="ECO:0007669"/>
    <property type="project" value="UniProtKB-SubCell"/>
</dbReference>
<dbReference type="InterPro" id="IPR011527">
    <property type="entry name" value="ABC1_TM_dom"/>
</dbReference>
<keyword evidence="13" id="KW-1185">Reference proteome</keyword>
<dbReference type="AlphaFoldDB" id="D4XW35"/>
<keyword evidence="6 12" id="KW-0067">ATP-binding</keyword>
<dbReference type="PANTHER" id="PTHR43394">
    <property type="entry name" value="ATP-DEPENDENT PERMEASE MDL1, MITOCHONDRIAL"/>
    <property type="match status" value="1"/>
</dbReference>
<keyword evidence="4 9" id="KW-0812">Transmembrane</keyword>
<feature type="transmembrane region" description="Helical" evidence="9">
    <location>
        <begin position="29"/>
        <end position="54"/>
    </location>
</feature>
<dbReference type="SUPFAM" id="SSF90123">
    <property type="entry name" value="ABC transporter transmembrane region"/>
    <property type="match status" value="1"/>
</dbReference>
<comment type="caution">
    <text evidence="12">The sequence shown here is derived from an EMBL/GenBank/DDBJ whole genome shotgun (WGS) entry which is preliminary data.</text>
</comment>
<proteinExistence type="inferred from homology"/>
<dbReference type="OrthoDB" id="383768at2"/>
<evidence type="ECO:0000256" key="9">
    <source>
        <dbReference type="SAM" id="Phobius"/>
    </source>
</evidence>
<dbReference type="InterPro" id="IPR036640">
    <property type="entry name" value="ABC1_TM_sf"/>
</dbReference>
<organism evidence="12 13">
    <name type="scientific">Mycoplasmopsis alligatoris A21JP2</name>
    <dbReference type="NCBI Taxonomy" id="747682"/>
    <lineage>
        <taxon>Bacteria</taxon>
        <taxon>Bacillati</taxon>
        <taxon>Mycoplasmatota</taxon>
        <taxon>Mycoplasmoidales</taxon>
        <taxon>Metamycoplasmataceae</taxon>
        <taxon>Mycoplasmopsis</taxon>
    </lineage>
</organism>
<dbReference type="CDD" id="cd18547">
    <property type="entry name" value="ABC_6TM_Tm288_like"/>
    <property type="match status" value="1"/>
</dbReference>
<dbReference type="PANTHER" id="PTHR43394:SF1">
    <property type="entry name" value="ATP-BINDING CASSETTE SUB-FAMILY B MEMBER 10, MITOCHONDRIAL"/>
    <property type="match status" value="1"/>
</dbReference>
<evidence type="ECO:0000256" key="8">
    <source>
        <dbReference type="ARBA" id="ARBA00023136"/>
    </source>
</evidence>
<dbReference type="CDD" id="cd03254">
    <property type="entry name" value="ABCC_Glucan_exporter_like"/>
    <property type="match status" value="1"/>
</dbReference>
<dbReference type="RefSeq" id="WP_005683602.1">
    <property type="nucleotide sequence ID" value="NZ_ADNC01000021.1"/>
</dbReference>
<evidence type="ECO:0000259" key="11">
    <source>
        <dbReference type="PROSITE" id="PS50929"/>
    </source>
</evidence>
<dbReference type="SUPFAM" id="SSF52540">
    <property type="entry name" value="P-loop containing nucleoside triphosphate hydrolases"/>
    <property type="match status" value="1"/>
</dbReference>
<dbReference type="InterPro" id="IPR027417">
    <property type="entry name" value="P-loop_NTPase"/>
</dbReference>
<dbReference type="GO" id="GO:0015421">
    <property type="term" value="F:ABC-type oligopeptide transporter activity"/>
    <property type="evidence" value="ECO:0007669"/>
    <property type="project" value="TreeGrafter"/>
</dbReference>
<keyword evidence="8 9" id="KW-0472">Membrane</keyword>
<dbReference type="FunFam" id="3.40.50.300:FF:000287">
    <property type="entry name" value="Multidrug ABC transporter ATP-binding protein"/>
    <property type="match status" value="1"/>
</dbReference>
<dbReference type="InterPro" id="IPR039421">
    <property type="entry name" value="Type_1_exporter"/>
</dbReference>
<dbReference type="PROSITE" id="PS50893">
    <property type="entry name" value="ABC_TRANSPORTER_2"/>
    <property type="match status" value="1"/>
</dbReference>
<feature type="transmembrane region" description="Helical" evidence="9">
    <location>
        <begin position="74"/>
        <end position="92"/>
    </location>
</feature>
<comment type="similarity">
    <text evidence="2">Belongs to the ABC transporter superfamily.</text>
</comment>
<dbReference type="GO" id="GO:0016887">
    <property type="term" value="F:ATP hydrolysis activity"/>
    <property type="evidence" value="ECO:0007669"/>
    <property type="project" value="InterPro"/>
</dbReference>
<accession>D4XW35</accession>
<comment type="subcellular location">
    <subcellularLocation>
        <location evidence="1">Cell membrane</location>
        <topology evidence="1">Multi-pass membrane protein</topology>
    </subcellularLocation>
</comment>
<evidence type="ECO:0000256" key="1">
    <source>
        <dbReference type="ARBA" id="ARBA00004651"/>
    </source>
</evidence>
<feature type="domain" description="ABC transporter" evidence="10">
    <location>
        <begin position="369"/>
        <end position="605"/>
    </location>
</feature>
<dbReference type="GO" id="GO:0005524">
    <property type="term" value="F:ATP binding"/>
    <property type="evidence" value="ECO:0007669"/>
    <property type="project" value="UniProtKB-KW"/>
</dbReference>
<gene>
    <name evidence="12" type="ORF">MALL_0230</name>
</gene>
<protein>
    <submittedName>
        <fullName evidence="12">ABC transporter, ATP-binding protein</fullName>
    </submittedName>
</protein>
<dbReference type="SMART" id="SM00382">
    <property type="entry name" value="AAA"/>
    <property type="match status" value="1"/>
</dbReference>
<keyword evidence="5" id="KW-0547">Nucleotide-binding</keyword>